<dbReference type="Pfam" id="PF07690">
    <property type="entry name" value="MFS_1"/>
    <property type="match status" value="1"/>
</dbReference>
<dbReference type="Proteomes" id="UP000189818">
    <property type="component" value="Unassembled WGS sequence"/>
</dbReference>
<dbReference type="InterPro" id="IPR036259">
    <property type="entry name" value="MFS_trans_sf"/>
</dbReference>
<feature type="transmembrane region" description="Helical" evidence="5">
    <location>
        <begin position="220"/>
        <end position="241"/>
    </location>
</feature>
<feature type="transmembrane region" description="Helical" evidence="5">
    <location>
        <begin position="253"/>
        <end position="276"/>
    </location>
</feature>
<feature type="transmembrane region" description="Helical" evidence="5">
    <location>
        <begin position="57"/>
        <end position="76"/>
    </location>
</feature>
<feature type="transmembrane region" description="Helical" evidence="5">
    <location>
        <begin position="20"/>
        <end position="37"/>
    </location>
</feature>
<evidence type="ECO:0000256" key="2">
    <source>
        <dbReference type="ARBA" id="ARBA00022989"/>
    </source>
</evidence>
<evidence type="ECO:0000313" key="7">
    <source>
        <dbReference type="EMBL" id="SKB80771.1"/>
    </source>
</evidence>
<evidence type="ECO:0000256" key="1">
    <source>
        <dbReference type="ARBA" id="ARBA00022692"/>
    </source>
</evidence>
<feature type="transmembrane region" description="Helical" evidence="5">
    <location>
        <begin position="88"/>
        <end position="106"/>
    </location>
</feature>
<keyword evidence="1 5" id="KW-0812">Transmembrane</keyword>
<dbReference type="NCBIfam" id="NF007256">
    <property type="entry name" value="PRK09705.1"/>
    <property type="match status" value="1"/>
</dbReference>
<feature type="compositionally biased region" description="Polar residues" evidence="4">
    <location>
        <begin position="417"/>
        <end position="426"/>
    </location>
</feature>
<feature type="transmembrane region" description="Helical" evidence="5">
    <location>
        <begin position="343"/>
        <end position="365"/>
    </location>
</feature>
<feature type="transmembrane region" description="Helical" evidence="5">
    <location>
        <begin position="285"/>
        <end position="303"/>
    </location>
</feature>
<feature type="transmembrane region" description="Helical" evidence="5">
    <location>
        <begin position="146"/>
        <end position="168"/>
    </location>
</feature>
<accession>A0A1T5EAA0</accession>
<evidence type="ECO:0000256" key="5">
    <source>
        <dbReference type="SAM" id="Phobius"/>
    </source>
</evidence>
<name>A0A1T5EAA0_9SPHN</name>
<feature type="domain" description="Major facilitator superfamily (MFS) profile" evidence="6">
    <location>
        <begin position="18"/>
        <end position="399"/>
    </location>
</feature>
<feature type="transmembrane region" description="Helical" evidence="5">
    <location>
        <begin position="112"/>
        <end position="134"/>
    </location>
</feature>
<dbReference type="Gene3D" id="1.20.1250.20">
    <property type="entry name" value="MFS general substrate transporter like domains"/>
    <property type="match status" value="2"/>
</dbReference>
<dbReference type="GO" id="GO:0022857">
    <property type="term" value="F:transmembrane transporter activity"/>
    <property type="evidence" value="ECO:0007669"/>
    <property type="project" value="InterPro"/>
</dbReference>
<dbReference type="PROSITE" id="PS50850">
    <property type="entry name" value="MFS"/>
    <property type="match status" value="1"/>
</dbReference>
<keyword evidence="2 5" id="KW-1133">Transmembrane helix</keyword>
<sequence>MPNGSGGATLRDAGRDPRRWPLLVAVVLVGLNLRPFLTAVGPLAGGIRTDTGMTLQVLASLTLVPMLLMGVLAFLGPAVEAAVGARRAVVASLALLALGSLLRLVAGSTAGLIGTAALLGLGVAVIQAVFPGILKRHFPDRLPLAMGLYSAMLMGGGAVGAQLSPLIASAAGSWRVGIGWLGLPALAALVAALVAIPRGEAPVRGEAPPVGLLLRRPRTWLLMASFGLVNGGYSTVVAWLSPFYQEHGWTAAASGRLLAAMAASQAVAALLCPLLARRHRDRRPWLWLTMALQAGGFAGLAAAPAAAPLLWACCAGAGLGGCFALTLVVALDHLPRPADAGALAALMQGGGFLIAGAAPWVVAVLHDRTGGFAAGWLLHLAEIGLVAGLTLRLRPDSYRAVMAPSPDPAWPRPASVELSSPSALRP</sequence>
<feature type="transmembrane region" description="Helical" evidence="5">
    <location>
        <begin position="174"/>
        <end position="196"/>
    </location>
</feature>
<dbReference type="EMBL" id="FUYM01000006">
    <property type="protein sequence ID" value="SKB80771.1"/>
    <property type="molecule type" value="Genomic_DNA"/>
</dbReference>
<proteinExistence type="predicted"/>
<keyword evidence="8" id="KW-1185">Reference proteome</keyword>
<evidence type="ECO:0000259" key="6">
    <source>
        <dbReference type="PROSITE" id="PS50850"/>
    </source>
</evidence>
<dbReference type="STRING" id="439228.SAMN06295920_106304"/>
<feature type="region of interest" description="Disordered" evidence="4">
    <location>
        <begin position="405"/>
        <end position="426"/>
    </location>
</feature>
<dbReference type="InterPro" id="IPR052524">
    <property type="entry name" value="MFS_Cyanate_Porter"/>
</dbReference>
<evidence type="ECO:0000256" key="3">
    <source>
        <dbReference type="ARBA" id="ARBA00023136"/>
    </source>
</evidence>
<dbReference type="RefSeq" id="WP_079649038.1">
    <property type="nucleotide sequence ID" value="NZ_FUYM01000006.1"/>
</dbReference>
<dbReference type="SUPFAM" id="SSF103473">
    <property type="entry name" value="MFS general substrate transporter"/>
    <property type="match status" value="1"/>
</dbReference>
<dbReference type="AlphaFoldDB" id="A0A1T5EAA0"/>
<gene>
    <name evidence="7" type="ORF">SAMN06295920_106304</name>
</gene>
<dbReference type="PANTHER" id="PTHR23523:SF1">
    <property type="entry name" value="CYANATE TRANSPORT PROTEIN CYNX"/>
    <property type="match status" value="1"/>
</dbReference>
<organism evidence="7 8">
    <name type="scientific">Rhizorhabdus histidinilytica</name>
    <dbReference type="NCBI Taxonomy" id="439228"/>
    <lineage>
        <taxon>Bacteria</taxon>
        <taxon>Pseudomonadati</taxon>
        <taxon>Pseudomonadota</taxon>
        <taxon>Alphaproteobacteria</taxon>
        <taxon>Sphingomonadales</taxon>
        <taxon>Sphingomonadaceae</taxon>
        <taxon>Rhizorhabdus</taxon>
    </lineage>
</organism>
<dbReference type="InterPro" id="IPR020846">
    <property type="entry name" value="MFS_dom"/>
</dbReference>
<feature type="transmembrane region" description="Helical" evidence="5">
    <location>
        <begin position="371"/>
        <end position="391"/>
    </location>
</feature>
<evidence type="ECO:0000313" key="8">
    <source>
        <dbReference type="Proteomes" id="UP000189818"/>
    </source>
</evidence>
<keyword evidence="3 5" id="KW-0472">Membrane</keyword>
<evidence type="ECO:0000256" key="4">
    <source>
        <dbReference type="SAM" id="MobiDB-lite"/>
    </source>
</evidence>
<protein>
    <submittedName>
        <fullName evidence="7">MFS transporter, CP family, cyanate transporter</fullName>
    </submittedName>
</protein>
<dbReference type="InterPro" id="IPR011701">
    <property type="entry name" value="MFS"/>
</dbReference>
<feature type="transmembrane region" description="Helical" evidence="5">
    <location>
        <begin position="309"/>
        <end position="331"/>
    </location>
</feature>
<dbReference type="PANTHER" id="PTHR23523">
    <property type="match status" value="1"/>
</dbReference>
<reference evidence="8" key="1">
    <citation type="submission" date="2017-02" db="EMBL/GenBank/DDBJ databases">
        <authorList>
            <person name="Varghese N."/>
            <person name="Submissions S."/>
        </authorList>
    </citation>
    <scope>NUCLEOTIDE SEQUENCE [LARGE SCALE GENOMIC DNA]</scope>
    <source>
        <strain evidence="8">UM2</strain>
    </source>
</reference>